<dbReference type="InterPro" id="IPR007111">
    <property type="entry name" value="NACHT_NTPase"/>
</dbReference>
<reference evidence="2 3" key="1">
    <citation type="submission" date="2023-04" db="EMBL/GenBank/DDBJ databases">
        <title>Streptomyces chengmaiensis sp. nov. isolated from the stem of mangrove plant in Hainan.</title>
        <authorList>
            <person name="Huang X."/>
            <person name="Zhou S."/>
            <person name="Chu X."/>
            <person name="Xie Y."/>
            <person name="Lin Y."/>
        </authorList>
    </citation>
    <scope>NUCLEOTIDE SEQUENCE [LARGE SCALE GENOMIC DNA]</scope>
    <source>
        <strain evidence="2 3">HNM0663</strain>
    </source>
</reference>
<dbReference type="SUPFAM" id="SSF52540">
    <property type="entry name" value="P-loop containing nucleoside triphosphate hydrolases"/>
    <property type="match status" value="1"/>
</dbReference>
<accession>A0ABT6HZA0</accession>
<dbReference type="PANTHER" id="PTHR46312:SF2">
    <property type="entry name" value="NUCLEOTIDE-BINDING OLIGOMERIZATION DOMAIN-CONTAINING PROTEIN 2-LIKE"/>
    <property type="match status" value="1"/>
</dbReference>
<name>A0ABT6HZA0_9ACTN</name>
<dbReference type="Proteomes" id="UP001223144">
    <property type="component" value="Unassembled WGS sequence"/>
</dbReference>
<dbReference type="PANTHER" id="PTHR46312">
    <property type="entry name" value="NACHT DOMAIN-CONTAINING PROTEIN"/>
    <property type="match status" value="1"/>
</dbReference>
<organism evidence="2 3">
    <name type="scientific">Streptomyces chengmaiensis</name>
    <dbReference type="NCBI Taxonomy" id="3040919"/>
    <lineage>
        <taxon>Bacteria</taxon>
        <taxon>Bacillati</taxon>
        <taxon>Actinomycetota</taxon>
        <taxon>Actinomycetes</taxon>
        <taxon>Kitasatosporales</taxon>
        <taxon>Streptomycetaceae</taxon>
        <taxon>Streptomyces</taxon>
    </lineage>
</organism>
<feature type="domain" description="NACHT" evidence="1">
    <location>
        <begin position="212"/>
        <end position="415"/>
    </location>
</feature>
<protein>
    <recommendedName>
        <fullName evidence="1">NACHT domain-containing protein</fullName>
    </recommendedName>
</protein>
<evidence type="ECO:0000313" key="3">
    <source>
        <dbReference type="Proteomes" id="UP001223144"/>
    </source>
</evidence>
<proteinExistence type="predicted"/>
<evidence type="ECO:0000259" key="1">
    <source>
        <dbReference type="PROSITE" id="PS50837"/>
    </source>
</evidence>
<dbReference type="PROSITE" id="PS50837">
    <property type="entry name" value="NACHT"/>
    <property type="match status" value="1"/>
</dbReference>
<dbReference type="InterPro" id="IPR027417">
    <property type="entry name" value="P-loop_NTPase"/>
</dbReference>
<dbReference type="Gene3D" id="3.40.50.300">
    <property type="entry name" value="P-loop containing nucleotide triphosphate hydrolases"/>
    <property type="match status" value="1"/>
</dbReference>
<evidence type="ECO:0000313" key="2">
    <source>
        <dbReference type="EMBL" id="MDH2394046.1"/>
    </source>
</evidence>
<dbReference type="EMBL" id="JARWBG010000102">
    <property type="protein sequence ID" value="MDH2394046.1"/>
    <property type="molecule type" value="Genomic_DNA"/>
</dbReference>
<dbReference type="RefSeq" id="WP_279933460.1">
    <property type="nucleotide sequence ID" value="NZ_JARWBG010000102.1"/>
</dbReference>
<gene>
    <name evidence="2" type="ORF">QCN29_35965</name>
</gene>
<sequence>MSKRRGLSPERQALRDALRELEDKALRGRDRTEAISEANRRLQQDGLSPPAITTVGGWFENGSRARDFRFLWALVRVLLEWSGQPPADTLSGHQRAEAAGQWAATKKYWKTLYEQVKASQPSGAQPAEDNSVPLARRLNSYLHAAVRAAREHPYPGISGDRQLALADVYVHQQAYLCQASGSEDTTNDDATPVESAADSSVPAEAVFCTDSSICLLSAGPGAGKSTLLRNQLADSAHRLLNNRTGKTVPVMVRATSLTSTDPLPTALAKDTTSSLKQFGLLEELRTDFFRHPPRAGARWLVLVDGFDELPDADTRSAVLQMLTNTVQVESGLYRFIVTTRPLPQEELRSLGSHVPHFRLQPFSHDDLRAYATRQFRSLDNPGERTEAFMTGLKRGDLTSFACTPLMASMLCQLYAADPARPLPEGRTGVYQAFVELIYEQNTHKSIKTTHDQAIRRFKDCHQIPKHNQAAERAAQQVRDHLPELIGRLACKKIFSTTVTAVEVLASLNLNRPEKVKEPLWNAFLGDLLRPTGLLIQHADNFDFLHQTLLEYCAVQHLTRNEQMRTLMLRNLIDFSSCRAIRLTHIPPAIYKPSPLGFLLDGLLAPRDRVTDATVRFLEKLARSDDGVSLLATQVHLRTMLPSDFVAAHLTRMSGDEVRGWSLESVKAATALMHVDGHREAGATLLARQANDPRLDFSVRYEAAETLKSAAGYRDVGAALLTRVTMDHPFLRRGFRVRAAELLFEESQKAGTPSLMRLANDLTVDDSERGRAAAIVFYADRAAGAPLLTRLANDPTLHSPERVRAAAALASRFRAPSRLGGLRDVADLES</sequence>
<comment type="caution">
    <text evidence="2">The sequence shown here is derived from an EMBL/GenBank/DDBJ whole genome shotgun (WGS) entry which is preliminary data.</text>
</comment>
<keyword evidence="3" id="KW-1185">Reference proteome</keyword>
<dbReference type="Pfam" id="PF05729">
    <property type="entry name" value="NACHT"/>
    <property type="match status" value="1"/>
</dbReference>